<dbReference type="InterPro" id="IPR029058">
    <property type="entry name" value="AB_hydrolase_fold"/>
</dbReference>
<comment type="caution">
    <text evidence="5">The sequence shown here is derived from an EMBL/GenBank/DDBJ whole genome shotgun (WGS) entry which is preliminary data.</text>
</comment>
<comment type="similarity">
    <text evidence="1">Belongs to the 'GDXG' lipolytic enzyme family.</text>
</comment>
<dbReference type="Pfam" id="PF07859">
    <property type="entry name" value="Abhydrolase_3"/>
    <property type="match status" value="1"/>
</dbReference>
<dbReference type="InterPro" id="IPR033140">
    <property type="entry name" value="Lipase_GDXG_put_SER_AS"/>
</dbReference>
<sequence>MTLHPALADLLRAVRDGGRPPFSACAPGQARTVFAAACAALGTGPEVGSVDDFDIPTRAGAVRGRLIQPPKSPDTPPVGLIVYVHGGGWVVGTLDDYGAIARALVVRTGCALLMVDYRLAPEHPFPAGLEDVQDAIAWAVAHRSDFLEPGRPLIVAGDSAGANLATVALADGRAGGWTRDVALQVLFYPVTDCDPNTPSYGLPAEALFLTRADMLWFFRHYAPPDLWPDPRVSPLRAPELAGLPSAWIATAEYDVLRDEGEAYARRLEASGVAVRLRRFDGMGHGFVRMMNHVAEAHAAFDDVACAIAECAVGRSGGLV</sequence>
<name>A0AAJ1TX89_9HYPH</name>
<gene>
    <name evidence="5" type="ORF">QO001_005573</name>
</gene>
<evidence type="ECO:0000256" key="2">
    <source>
        <dbReference type="ARBA" id="ARBA00022801"/>
    </source>
</evidence>
<keyword evidence="2 5" id="KW-0378">Hydrolase</keyword>
<dbReference type="PANTHER" id="PTHR48081:SF8">
    <property type="entry name" value="ALPHA_BETA HYDROLASE FOLD-3 DOMAIN-CONTAINING PROTEIN-RELATED"/>
    <property type="match status" value="1"/>
</dbReference>
<evidence type="ECO:0000256" key="3">
    <source>
        <dbReference type="PROSITE-ProRule" id="PRU10038"/>
    </source>
</evidence>
<dbReference type="Gene3D" id="3.40.50.1820">
    <property type="entry name" value="alpha/beta hydrolase"/>
    <property type="match status" value="1"/>
</dbReference>
<evidence type="ECO:0000313" key="6">
    <source>
        <dbReference type="Proteomes" id="UP001223420"/>
    </source>
</evidence>
<dbReference type="RefSeq" id="WP_230368284.1">
    <property type="nucleotide sequence ID" value="NZ_JAJALK010000025.1"/>
</dbReference>
<feature type="domain" description="Alpha/beta hydrolase fold-3" evidence="4">
    <location>
        <begin position="81"/>
        <end position="287"/>
    </location>
</feature>
<dbReference type="InterPro" id="IPR013094">
    <property type="entry name" value="AB_hydrolase_3"/>
</dbReference>
<evidence type="ECO:0000313" key="5">
    <source>
        <dbReference type="EMBL" id="MDQ0546621.1"/>
    </source>
</evidence>
<organism evidence="5 6">
    <name type="scientific">Methylobacterium brachiatum</name>
    <dbReference type="NCBI Taxonomy" id="269660"/>
    <lineage>
        <taxon>Bacteria</taxon>
        <taxon>Pseudomonadati</taxon>
        <taxon>Pseudomonadota</taxon>
        <taxon>Alphaproteobacteria</taxon>
        <taxon>Hyphomicrobiales</taxon>
        <taxon>Methylobacteriaceae</taxon>
        <taxon>Methylobacterium</taxon>
    </lineage>
</organism>
<accession>A0AAJ1TX89</accession>
<feature type="active site" evidence="3">
    <location>
        <position position="159"/>
    </location>
</feature>
<evidence type="ECO:0000256" key="1">
    <source>
        <dbReference type="ARBA" id="ARBA00010515"/>
    </source>
</evidence>
<dbReference type="EMBL" id="JAUSWL010000016">
    <property type="protein sequence ID" value="MDQ0546621.1"/>
    <property type="molecule type" value="Genomic_DNA"/>
</dbReference>
<dbReference type="SUPFAM" id="SSF53474">
    <property type="entry name" value="alpha/beta-Hydrolases"/>
    <property type="match status" value="1"/>
</dbReference>
<dbReference type="PANTHER" id="PTHR48081">
    <property type="entry name" value="AB HYDROLASE SUPERFAMILY PROTEIN C4A8.06C"/>
    <property type="match status" value="1"/>
</dbReference>
<evidence type="ECO:0000259" key="4">
    <source>
        <dbReference type="Pfam" id="PF07859"/>
    </source>
</evidence>
<dbReference type="InterPro" id="IPR050300">
    <property type="entry name" value="GDXG_lipolytic_enzyme"/>
</dbReference>
<dbReference type="GO" id="GO:0016787">
    <property type="term" value="F:hydrolase activity"/>
    <property type="evidence" value="ECO:0007669"/>
    <property type="project" value="UniProtKB-KW"/>
</dbReference>
<dbReference type="PROSITE" id="PS01174">
    <property type="entry name" value="LIPASE_GDXG_SER"/>
    <property type="match status" value="1"/>
</dbReference>
<dbReference type="AlphaFoldDB" id="A0AAJ1TX89"/>
<protein>
    <submittedName>
        <fullName evidence="5">Acetyl esterase</fullName>
        <ecNumber evidence="5">3.1.1.-</ecNumber>
    </submittedName>
</protein>
<dbReference type="Proteomes" id="UP001223420">
    <property type="component" value="Unassembled WGS sequence"/>
</dbReference>
<reference evidence="5" key="1">
    <citation type="submission" date="2023-07" db="EMBL/GenBank/DDBJ databases">
        <title>Genomic Encyclopedia of Type Strains, Phase IV (KMG-IV): sequencing the most valuable type-strain genomes for metagenomic binning, comparative biology and taxonomic classification.</title>
        <authorList>
            <person name="Goeker M."/>
        </authorList>
    </citation>
    <scope>NUCLEOTIDE SEQUENCE</scope>
    <source>
        <strain evidence="5">DSM 19569</strain>
    </source>
</reference>
<proteinExistence type="inferred from homology"/>
<dbReference type="EC" id="3.1.1.-" evidence="5"/>